<keyword evidence="4" id="KW-1185">Reference proteome</keyword>
<evidence type="ECO:0000313" key="4">
    <source>
        <dbReference type="Proteomes" id="UP001140510"/>
    </source>
</evidence>
<keyword evidence="2" id="KW-0472">Membrane</keyword>
<dbReference type="AlphaFoldDB" id="A0A9W8Z6I6"/>
<comment type="caution">
    <text evidence="3">The sequence shown here is derived from an EMBL/GenBank/DDBJ whole genome shotgun (WGS) entry which is preliminary data.</text>
</comment>
<reference evidence="3" key="1">
    <citation type="submission" date="2022-10" db="EMBL/GenBank/DDBJ databases">
        <title>Tapping the CABI collections for fungal endophytes: first genome assemblies for Collariella, Neodidymelliopsis, Ascochyta clinopodiicola, Didymella pomorum, Didymosphaeria variabile, Neocosmospora piperis and Neocucurbitaria cava.</title>
        <authorList>
            <person name="Hill R."/>
        </authorList>
    </citation>
    <scope>NUCLEOTIDE SEQUENCE</scope>
    <source>
        <strain evidence="3">IMI 355091</strain>
    </source>
</reference>
<keyword evidence="2" id="KW-1133">Transmembrane helix</keyword>
<gene>
    <name evidence="3" type="ORF">N0V91_009690</name>
</gene>
<feature type="region of interest" description="Disordered" evidence="1">
    <location>
        <begin position="691"/>
        <end position="713"/>
    </location>
</feature>
<dbReference type="Proteomes" id="UP001140510">
    <property type="component" value="Unassembled WGS sequence"/>
</dbReference>
<dbReference type="EMBL" id="JAPEVA010000114">
    <property type="protein sequence ID" value="KAJ4399079.1"/>
    <property type="molecule type" value="Genomic_DNA"/>
</dbReference>
<evidence type="ECO:0000256" key="2">
    <source>
        <dbReference type="SAM" id="Phobius"/>
    </source>
</evidence>
<organism evidence="3 4">
    <name type="scientific">Didymella pomorum</name>
    <dbReference type="NCBI Taxonomy" id="749634"/>
    <lineage>
        <taxon>Eukaryota</taxon>
        <taxon>Fungi</taxon>
        <taxon>Dikarya</taxon>
        <taxon>Ascomycota</taxon>
        <taxon>Pezizomycotina</taxon>
        <taxon>Dothideomycetes</taxon>
        <taxon>Pleosporomycetidae</taxon>
        <taxon>Pleosporales</taxon>
        <taxon>Pleosporineae</taxon>
        <taxon>Didymellaceae</taxon>
        <taxon>Didymella</taxon>
    </lineage>
</organism>
<feature type="compositionally biased region" description="Basic and acidic residues" evidence="1">
    <location>
        <begin position="702"/>
        <end position="713"/>
    </location>
</feature>
<feature type="region of interest" description="Disordered" evidence="1">
    <location>
        <begin position="736"/>
        <end position="769"/>
    </location>
</feature>
<proteinExistence type="predicted"/>
<keyword evidence="2" id="KW-0812">Transmembrane</keyword>
<dbReference type="OrthoDB" id="3034003at2759"/>
<feature type="transmembrane region" description="Helical" evidence="2">
    <location>
        <begin position="642"/>
        <end position="667"/>
    </location>
</feature>
<accession>A0A9W8Z6I6</accession>
<sequence>MSWFRIFMLVLIAIAAIVTPLGLYEGLVAELSSTSQAFHYIQDPSTFGLGTPPRTAASGTWSRICGAFSPYVCPNSPNKLNEFENVTGSFVSSEYYSSKIPSDIIEGLHSGLADFGPSVAGPFDIQYRSYIQSALDVDGRGIPIDNGTEPYTKGTYQPISTQVLSDSYLVVEGLIVDMKNGGIGLRNHSAPPPRQYGSSWSEDLLFASPDTVCVDTNLTLDFVIPSTTLESTSPGSAFRLNLTDRGGFVNLNQTYPIWNKGDPQQSPELWLRAYKAAWLNNALSMAFMNITNIANETSHLKAFSYLNSTMNKTFPLHYPDGEAASRMISVKPNALQVSASFGNYLDNLDVGQSNTSTYGNSTRYYNFTAKPPIYANPFNISTGFTGSRMYDNFSSAGDLANITNMVGKCGLLYGTPRRRDGSASLLFEPGSEWTVPMYSCMSVVEASIKTVSFLLNGTDDLSALTVQSIEEKQYSDDTSKPLWAVEDSDMPLRHGNPLWGIVNPDAAARLNLSTLRKDKLYLPGYAGTSFYMGSHENLPGADFAAQALGTAYETGSGSSSYYDYSGSTNLALFRLWQEYSRTASTSAKILNLIWTDLAANLVLGTKGLHSDSTAVRKRDEPNISDRKMPKVTFYSRRVKYKYAYGIPAFFALALTIVSAFATTYFATFGHAGPSAMRSFLQHTSAGRLVSAHSDQQTSVGRIDSEGRASPEREFLDASEPTDIWIKGSGKEEFTLSSEGWSRNVRPHGPGYDKAGTTASYAPVPTTHAY</sequence>
<protein>
    <submittedName>
        <fullName evidence="3">Uncharacterized protein</fullName>
    </submittedName>
</protein>
<name>A0A9W8Z6I6_9PLEO</name>
<evidence type="ECO:0000313" key="3">
    <source>
        <dbReference type="EMBL" id="KAJ4399079.1"/>
    </source>
</evidence>
<evidence type="ECO:0000256" key="1">
    <source>
        <dbReference type="SAM" id="MobiDB-lite"/>
    </source>
</evidence>